<dbReference type="AlphaFoldDB" id="A0A9D1NLP3"/>
<keyword evidence="1" id="KW-0732">Signal</keyword>
<reference evidence="2" key="2">
    <citation type="journal article" date="2021" name="PeerJ">
        <title>Extensive microbial diversity within the chicken gut microbiome revealed by metagenomics and culture.</title>
        <authorList>
            <person name="Gilroy R."/>
            <person name="Ravi A."/>
            <person name="Getino M."/>
            <person name="Pursley I."/>
            <person name="Horton D.L."/>
            <person name="Alikhan N.F."/>
            <person name="Baker D."/>
            <person name="Gharbi K."/>
            <person name="Hall N."/>
            <person name="Watson M."/>
            <person name="Adriaenssens E.M."/>
            <person name="Foster-Nyarko E."/>
            <person name="Jarju S."/>
            <person name="Secka A."/>
            <person name="Antonio M."/>
            <person name="Oren A."/>
            <person name="Chaudhuri R.R."/>
            <person name="La Ragione R."/>
            <person name="Hildebrand F."/>
            <person name="Pallen M.J."/>
        </authorList>
    </citation>
    <scope>NUCLEOTIDE SEQUENCE</scope>
    <source>
        <strain evidence="2">35461</strain>
    </source>
</reference>
<reference evidence="2" key="1">
    <citation type="submission" date="2020-10" db="EMBL/GenBank/DDBJ databases">
        <authorList>
            <person name="Gilroy R."/>
        </authorList>
    </citation>
    <scope>NUCLEOTIDE SEQUENCE</scope>
    <source>
        <strain evidence="2">35461</strain>
    </source>
</reference>
<comment type="caution">
    <text evidence="2">The sequence shown here is derived from an EMBL/GenBank/DDBJ whole genome shotgun (WGS) entry which is preliminary data.</text>
</comment>
<protein>
    <submittedName>
        <fullName evidence="2">Uncharacterized protein</fullName>
    </submittedName>
</protein>
<proteinExistence type="predicted"/>
<sequence>MRGLLAFAVALAALAAPCARAAVNQAAIDRFNRLPGPMQSADGALYVSCQSPERADLRWPVLRFAEGVRQNLSEAVLPLGDDDAPLLIVLGTETNRVESVTRRSVGAADGFSQLAIHVPNPDTVDLELLRERIAEALLRERARALGGAYASLRWPAWFIRAAVDASRGNVWRAEAYEKAHALLAKGALPPIDAFFAPDADPPREAAAFFAQWVLERNAAPAKREALLTAPWTRPAILGAAKDEAWPDWLRAMEDTVFVPGTLTRSQFERWSALLVEPKDAQEALRLCDALTRQAVGRPRLFRDLTALYLQAYGAFATGDEAAYRARRAEADSSRDLLAHVLSL</sequence>
<organism evidence="2 3">
    <name type="scientific">Candidatus Spyradenecus faecavium</name>
    <dbReference type="NCBI Taxonomy" id="2840947"/>
    <lineage>
        <taxon>Bacteria</taxon>
        <taxon>Pseudomonadati</taxon>
        <taxon>Lentisphaerota</taxon>
        <taxon>Lentisphaeria</taxon>
        <taxon>Lentisphaerales</taxon>
        <taxon>Lentisphaeraceae</taxon>
        <taxon>Lentisphaeraceae incertae sedis</taxon>
        <taxon>Candidatus Spyradenecus</taxon>
    </lineage>
</organism>
<evidence type="ECO:0000313" key="3">
    <source>
        <dbReference type="Proteomes" id="UP000886845"/>
    </source>
</evidence>
<evidence type="ECO:0000256" key="1">
    <source>
        <dbReference type="SAM" id="SignalP"/>
    </source>
</evidence>
<dbReference type="EMBL" id="DVOR01000082">
    <property type="protein sequence ID" value="HIV08989.1"/>
    <property type="molecule type" value="Genomic_DNA"/>
</dbReference>
<dbReference type="Proteomes" id="UP000886845">
    <property type="component" value="Unassembled WGS sequence"/>
</dbReference>
<accession>A0A9D1NLP3</accession>
<name>A0A9D1NLP3_9BACT</name>
<feature type="non-terminal residue" evidence="2">
    <location>
        <position position="343"/>
    </location>
</feature>
<evidence type="ECO:0000313" key="2">
    <source>
        <dbReference type="EMBL" id="HIV08989.1"/>
    </source>
</evidence>
<gene>
    <name evidence="2" type="ORF">IAC79_02600</name>
</gene>
<feature type="signal peptide" evidence="1">
    <location>
        <begin position="1"/>
        <end position="21"/>
    </location>
</feature>
<feature type="chain" id="PRO_5038963857" evidence="1">
    <location>
        <begin position="22"/>
        <end position="343"/>
    </location>
</feature>